<dbReference type="PROSITE" id="PS51257">
    <property type="entry name" value="PROKAR_LIPOPROTEIN"/>
    <property type="match status" value="1"/>
</dbReference>
<accession>A0A2J0KXZ4</accession>
<comment type="caution">
    <text evidence="2">The sequence shown here is derived from an EMBL/GenBank/DDBJ whole genome shotgun (WGS) entry which is preliminary data.</text>
</comment>
<evidence type="ECO:0000313" key="3">
    <source>
        <dbReference type="Proteomes" id="UP000230052"/>
    </source>
</evidence>
<dbReference type="SUPFAM" id="SSF51261">
    <property type="entry name" value="Duplicated hybrid motif"/>
    <property type="match status" value="1"/>
</dbReference>
<dbReference type="Gene3D" id="2.70.70.10">
    <property type="entry name" value="Glucose Permease (Domain IIA)"/>
    <property type="match status" value="1"/>
</dbReference>
<dbReference type="Proteomes" id="UP000230052">
    <property type="component" value="Unassembled WGS sequence"/>
</dbReference>
<proteinExistence type="predicted"/>
<dbReference type="PROSITE" id="PS51782">
    <property type="entry name" value="LYSM"/>
    <property type="match status" value="1"/>
</dbReference>
<dbReference type="InterPro" id="IPR036779">
    <property type="entry name" value="LysM_dom_sf"/>
</dbReference>
<dbReference type="CDD" id="cd00118">
    <property type="entry name" value="LysM"/>
    <property type="match status" value="1"/>
</dbReference>
<protein>
    <recommendedName>
        <fullName evidence="1">LysM domain-containing protein</fullName>
    </recommendedName>
</protein>
<dbReference type="PANTHER" id="PTHR21666:SF270">
    <property type="entry name" value="MUREIN HYDROLASE ACTIVATOR ENVC"/>
    <property type="match status" value="1"/>
</dbReference>
<dbReference type="InterPro" id="IPR011055">
    <property type="entry name" value="Dup_hybrid_motif"/>
</dbReference>
<dbReference type="Pfam" id="PF01476">
    <property type="entry name" value="LysM"/>
    <property type="match status" value="1"/>
</dbReference>
<dbReference type="CDD" id="cd12797">
    <property type="entry name" value="M23_peptidase"/>
    <property type="match status" value="1"/>
</dbReference>
<dbReference type="InterPro" id="IPR016047">
    <property type="entry name" value="M23ase_b-sheet_dom"/>
</dbReference>
<dbReference type="Gene3D" id="3.10.350.10">
    <property type="entry name" value="LysM domain"/>
    <property type="match status" value="1"/>
</dbReference>
<dbReference type="PANTHER" id="PTHR21666">
    <property type="entry name" value="PEPTIDASE-RELATED"/>
    <property type="match status" value="1"/>
</dbReference>
<evidence type="ECO:0000313" key="2">
    <source>
        <dbReference type="EMBL" id="PIU41290.1"/>
    </source>
</evidence>
<evidence type="ECO:0000259" key="1">
    <source>
        <dbReference type="PROSITE" id="PS51782"/>
    </source>
</evidence>
<feature type="domain" description="LysM" evidence="1">
    <location>
        <begin position="40"/>
        <end position="84"/>
    </location>
</feature>
<dbReference type="InterPro" id="IPR050570">
    <property type="entry name" value="Cell_wall_metabolism_enzyme"/>
</dbReference>
<dbReference type="GO" id="GO:0004222">
    <property type="term" value="F:metalloendopeptidase activity"/>
    <property type="evidence" value="ECO:0007669"/>
    <property type="project" value="TreeGrafter"/>
</dbReference>
<gene>
    <name evidence="2" type="ORF">COS99_06235</name>
</gene>
<organism evidence="2 3">
    <name type="scientific">Candidatus Aquitaenariimonas noxiae</name>
    <dbReference type="NCBI Taxonomy" id="1974741"/>
    <lineage>
        <taxon>Bacteria</taxon>
        <taxon>Pseudomonadati</taxon>
        <taxon>Candidatus Omnitrophota</taxon>
        <taxon>Candidatus Aquitaenariimonas</taxon>
    </lineage>
</organism>
<dbReference type="InterPro" id="IPR018392">
    <property type="entry name" value="LysM"/>
</dbReference>
<dbReference type="EMBL" id="PEWV01000062">
    <property type="protein sequence ID" value="PIU41290.1"/>
    <property type="molecule type" value="Genomic_DNA"/>
</dbReference>
<dbReference type="AlphaFoldDB" id="A0A2J0KXZ4"/>
<sequence>MKVYLNAIIYFLTTYILIALSGCATTSGTTISAPPGVPGIYHQIQRNETLWCISQQYGIDMKEIMKVNKLRDATNVKAGQLILIPSIRQRSQSAHLFTKGESFIWPVRGEIISSFGLLVDGAKNKGIDIAAQEGANVIAARSGTVSFCDDKVKGFGKTIILDHNDGYSTVYAYNSDILVKPGDYVNRGNTIAKIGRTGRAKAASLHFEIRKKHKPENPSYFLP</sequence>
<dbReference type="Pfam" id="PF01551">
    <property type="entry name" value="Peptidase_M23"/>
    <property type="match status" value="1"/>
</dbReference>
<name>A0A2J0KXZ4_9BACT</name>
<dbReference type="SMART" id="SM00257">
    <property type="entry name" value="LysM"/>
    <property type="match status" value="1"/>
</dbReference>
<reference evidence="2 3" key="1">
    <citation type="submission" date="2017-09" db="EMBL/GenBank/DDBJ databases">
        <title>Depth-based differentiation of microbial function through sediment-hosted aquifers and enrichment of novel symbionts in the deep terrestrial subsurface.</title>
        <authorList>
            <person name="Probst A.J."/>
            <person name="Ladd B."/>
            <person name="Jarett J.K."/>
            <person name="Geller-Mcgrath D.E."/>
            <person name="Sieber C.M."/>
            <person name="Emerson J.B."/>
            <person name="Anantharaman K."/>
            <person name="Thomas B.C."/>
            <person name="Malmstrom R."/>
            <person name="Stieglmeier M."/>
            <person name="Klingl A."/>
            <person name="Woyke T."/>
            <person name="Ryan C.M."/>
            <person name="Banfield J.F."/>
        </authorList>
    </citation>
    <scope>NUCLEOTIDE SEQUENCE [LARGE SCALE GENOMIC DNA]</scope>
    <source>
        <strain evidence="2">CG07_land_8_20_14_0_80_42_15</strain>
    </source>
</reference>